<dbReference type="EMBL" id="JACHJR010000001">
    <property type="protein sequence ID" value="MBB4946819.1"/>
    <property type="molecule type" value="Genomic_DNA"/>
</dbReference>
<protein>
    <submittedName>
        <fullName evidence="1">Uncharacterized protein</fullName>
    </submittedName>
</protein>
<proteinExistence type="predicted"/>
<accession>A0A7W7SAB9</accession>
<dbReference type="AlphaFoldDB" id="A0A7W7SAB9"/>
<name>A0A7W7SAB9_9ACTN</name>
<dbReference type="RefSeq" id="WP_184914076.1">
    <property type="nucleotide sequence ID" value="NZ_JACHJR010000001.1"/>
</dbReference>
<comment type="caution">
    <text evidence="1">The sequence shown here is derived from an EMBL/GenBank/DDBJ whole genome shotgun (WGS) entry which is preliminary data.</text>
</comment>
<gene>
    <name evidence="1" type="ORF">F4556_002354</name>
</gene>
<dbReference type="Proteomes" id="UP000573327">
    <property type="component" value="Unassembled WGS sequence"/>
</dbReference>
<sequence length="348" mass="35445">MPSDPLWLPSISYDETELRRMDSALVMADGTALGSRPGTRPGDPGLAVSLAGTTVNVTGGAATLHRSGQGVYRAQLAASSPGALAAANGTYTRIDLVYLRVWDTAVDSSGLRRADTVLLTGTPSASPAAPVPGATEIYIPLATITVPNTAGGGTGSATVSATVRQVTVAPGGILPVSSAADIAISGVHVGQARYNSVRGVPEYWNGTAWRAQGDYTAYTPAWTASTTNPVLNNGTLAARWARIGGQINCRGTLQLGSLSNGGTGTWFLSLPVAAASVGIYEIGSCDYTVLASNNFLGAVEIDPGGVLMVFPVKTGSTASSTANVSNTLPVGASSATRLSWNITYEPVS</sequence>
<keyword evidence="2" id="KW-1185">Reference proteome</keyword>
<organism evidence="1 2">
    <name type="scientific">Kitasatospora gansuensis</name>
    <dbReference type="NCBI Taxonomy" id="258050"/>
    <lineage>
        <taxon>Bacteria</taxon>
        <taxon>Bacillati</taxon>
        <taxon>Actinomycetota</taxon>
        <taxon>Actinomycetes</taxon>
        <taxon>Kitasatosporales</taxon>
        <taxon>Streptomycetaceae</taxon>
        <taxon>Kitasatospora</taxon>
    </lineage>
</organism>
<evidence type="ECO:0000313" key="1">
    <source>
        <dbReference type="EMBL" id="MBB4946819.1"/>
    </source>
</evidence>
<reference evidence="1 2" key="1">
    <citation type="submission" date="2020-08" db="EMBL/GenBank/DDBJ databases">
        <title>Sequencing the genomes of 1000 actinobacteria strains.</title>
        <authorList>
            <person name="Klenk H.-P."/>
        </authorList>
    </citation>
    <scope>NUCLEOTIDE SEQUENCE [LARGE SCALE GENOMIC DNA]</scope>
    <source>
        <strain evidence="1 2">DSM 44786</strain>
    </source>
</reference>
<evidence type="ECO:0000313" key="2">
    <source>
        <dbReference type="Proteomes" id="UP000573327"/>
    </source>
</evidence>